<feature type="compositionally biased region" description="Acidic residues" evidence="1">
    <location>
        <begin position="204"/>
        <end position="213"/>
    </location>
</feature>
<dbReference type="InterPro" id="IPR009200">
    <property type="entry name" value="DUF1269_membrane"/>
</dbReference>
<evidence type="ECO:0000256" key="1">
    <source>
        <dbReference type="SAM" id="MobiDB-lite"/>
    </source>
</evidence>
<name>A0A543PYB6_9MICO</name>
<feature type="region of interest" description="Disordered" evidence="1">
    <location>
        <begin position="181"/>
        <end position="213"/>
    </location>
</feature>
<organism evidence="2 3">
    <name type="scientific">Humibacillus xanthopallidus</name>
    <dbReference type="NCBI Taxonomy" id="412689"/>
    <lineage>
        <taxon>Bacteria</taxon>
        <taxon>Bacillati</taxon>
        <taxon>Actinomycetota</taxon>
        <taxon>Actinomycetes</taxon>
        <taxon>Micrococcales</taxon>
        <taxon>Intrasporangiaceae</taxon>
        <taxon>Humibacillus</taxon>
    </lineage>
</organism>
<protein>
    <submittedName>
        <fullName evidence="2">Putative membrane protein</fullName>
    </submittedName>
</protein>
<evidence type="ECO:0000313" key="3">
    <source>
        <dbReference type="Proteomes" id="UP000320085"/>
    </source>
</evidence>
<proteinExistence type="predicted"/>
<comment type="caution">
    <text evidence="2">The sequence shown here is derived from an EMBL/GenBank/DDBJ whole genome shotgun (WGS) entry which is preliminary data.</text>
</comment>
<dbReference type="Pfam" id="PF06897">
    <property type="entry name" value="DUF1269"/>
    <property type="match status" value="1"/>
</dbReference>
<evidence type="ECO:0000313" key="2">
    <source>
        <dbReference type="EMBL" id="TQN49084.1"/>
    </source>
</evidence>
<dbReference type="AlphaFoldDB" id="A0A543PYB6"/>
<dbReference type="RefSeq" id="WP_141821932.1">
    <property type="nucleotide sequence ID" value="NZ_BAAAQC010000013.1"/>
</dbReference>
<dbReference type="OrthoDB" id="4864758at2"/>
<dbReference type="Proteomes" id="UP000320085">
    <property type="component" value="Unassembled WGS sequence"/>
</dbReference>
<sequence>MSDNPSTPDETEVTMTGEAVSDGAYTLLVADFSDTTSAREAYEALKEVEDGRRVQIDGVIVVNRGADGKLTIEKATDHTTRRGLRWGLVGGAALGLIFPPSILGSAAVLGAAGAAAGKIGALRHRNELSRELESSVVPGHSAIVAVVSDPAVLELQKALARADAIVESAVDRVVADELRAAAKEAEGEAPAVESGSDGSAPSDTDTDTAEPKA</sequence>
<dbReference type="EMBL" id="VFQF01000001">
    <property type="protein sequence ID" value="TQN49084.1"/>
    <property type="molecule type" value="Genomic_DNA"/>
</dbReference>
<accession>A0A543PYB6</accession>
<reference evidence="2 3" key="1">
    <citation type="submission" date="2019-06" db="EMBL/GenBank/DDBJ databases">
        <title>Sequencing the genomes of 1000 actinobacteria strains.</title>
        <authorList>
            <person name="Klenk H.-P."/>
        </authorList>
    </citation>
    <scope>NUCLEOTIDE SEQUENCE [LARGE SCALE GENOMIC DNA]</scope>
    <source>
        <strain evidence="2 3">DSM 21776</strain>
    </source>
</reference>
<gene>
    <name evidence="2" type="ORF">FHX52_2245</name>
</gene>